<sequence>MGKSTEAGPLKSVMVVFGALAFWMVGHRVGIQAFSGQGSIRLGQVRSHSRSRRGRGRAHHSEILVRRRGRLRPPVRIRALDALDISVKTSFVFE</sequence>
<accession>A0A438KI14</accession>
<reference evidence="2 3" key="1">
    <citation type="journal article" date="2018" name="PLoS Genet.">
        <title>Population sequencing reveals clonal diversity and ancestral inbreeding in the grapevine cultivar Chardonnay.</title>
        <authorList>
            <person name="Roach M.J."/>
            <person name="Johnson D.L."/>
            <person name="Bohlmann J."/>
            <person name="van Vuuren H.J."/>
            <person name="Jones S.J."/>
            <person name="Pretorius I.S."/>
            <person name="Schmidt S.A."/>
            <person name="Borneman A.R."/>
        </authorList>
    </citation>
    <scope>NUCLEOTIDE SEQUENCE [LARGE SCALE GENOMIC DNA]</scope>
    <source>
        <strain evidence="3">cv. Chardonnay</strain>
        <tissue evidence="2">Leaf</tissue>
    </source>
</reference>
<keyword evidence="1" id="KW-0472">Membrane</keyword>
<evidence type="ECO:0000313" key="2">
    <source>
        <dbReference type="EMBL" id="RVX20854.1"/>
    </source>
</evidence>
<dbReference type="AlphaFoldDB" id="A0A438KI14"/>
<comment type="caution">
    <text evidence="2">The sequence shown here is derived from an EMBL/GenBank/DDBJ whole genome shotgun (WGS) entry which is preliminary data.</text>
</comment>
<dbReference type="Proteomes" id="UP000288805">
    <property type="component" value="Unassembled WGS sequence"/>
</dbReference>
<gene>
    <name evidence="2" type="ORF">CK203_002659</name>
</gene>
<dbReference type="EMBL" id="QGNW01000006">
    <property type="protein sequence ID" value="RVX20854.1"/>
    <property type="molecule type" value="Genomic_DNA"/>
</dbReference>
<evidence type="ECO:0000313" key="3">
    <source>
        <dbReference type="Proteomes" id="UP000288805"/>
    </source>
</evidence>
<keyword evidence="1" id="KW-1133">Transmembrane helix</keyword>
<keyword evidence="1" id="KW-0812">Transmembrane</keyword>
<organism evidence="2 3">
    <name type="scientific">Vitis vinifera</name>
    <name type="common">Grape</name>
    <dbReference type="NCBI Taxonomy" id="29760"/>
    <lineage>
        <taxon>Eukaryota</taxon>
        <taxon>Viridiplantae</taxon>
        <taxon>Streptophyta</taxon>
        <taxon>Embryophyta</taxon>
        <taxon>Tracheophyta</taxon>
        <taxon>Spermatophyta</taxon>
        <taxon>Magnoliopsida</taxon>
        <taxon>eudicotyledons</taxon>
        <taxon>Gunneridae</taxon>
        <taxon>Pentapetalae</taxon>
        <taxon>rosids</taxon>
        <taxon>Vitales</taxon>
        <taxon>Vitaceae</taxon>
        <taxon>Viteae</taxon>
        <taxon>Vitis</taxon>
    </lineage>
</organism>
<name>A0A438KI14_VITVI</name>
<evidence type="ECO:0000256" key="1">
    <source>
        <dbReference type="SAM" id="Phobius"/>
    </source>
</evidence>
<protein>
    <submittedName>
        <fullName evidence="2">Uncharacterized protein</fullName>
    </submittedName>
</protein>
<proteinExistence type="predicted"/>
<feature type="transmembrane region" description="Helical" evidence="1">
    <location>
        <begin position="12"/>
        <end position="31"/>
    </location>
</feature>